<name>H1PYR0_9FUSO</name>
<dbReference type="RefSeq" id="WP_008699529.1">
    <property type="nucleotide sequence ID" value="NZ_KE161012.1"/>
</dbReference>
<organism evidence="1 2">
    <name type="scientific">Fusobacterium ulcerans 12-1B</name>
    <dbReference type="NCBI Taxonomy" id="457404"/>
    <lineage>
        <taxon>Bacteria</taxon>
        <taxon>Fusobacteriati</taxon>
        <taxon>Fusobacteriota</taxon>
        <taxon>Fusobacteriia</taxon>
        <taxon>Fusobacteriales</taxon>
        <taxon>Fusobacteriaceae</taxon>
        <taxon>Fusobacterium</taxon>
    </lineage>
</organism>
<comment type="caution">
    <text evidence="1">The sequence shown here is derived from an EMBL/GenBank/DDBJ whole genome shotgun (WGS) entry which is preliminary data.</text>
</comment>
<keyword evidence="2" id="KW-1185">Reference proteome</keyword>
<dbReference type="BioCyc" id="FSP457404-HMP:GTSQ-3608-MONOMER"/>
<gene>
    <name evidence="1" type="ORF">HMPREF0402_03553</name>
</gene>
<reference evidence="1 2" key="1">
    <citation type="submission" date="2012-07" db="EMBL/GenBank/DDBJ databases">
        <title>The Genome Sequence of Fusobacterium ulcerans 12_1B.</title>
        <authorList>
            <consortium name="The Broad Institute Genome Sequencing Platform"/>
            <person name="Earl A."/>
            <person name="Ward D."/>
            <person name="Feldgarden M."/>
            <person name="Gevers D."/>
            <person name="Strauss J."/>
            <person name="Ambrose C.E."/>
            <person name="Allen-Vercoe E."/>
            <person name="Walker B."/>
            <person name="Young S.K."/>
            <person name="Zeng Q."/>
            <person name="Gargeya S."/>
            <person name="Fitzgerald M."/>
            <person name="Haas B."/>
            <person name="Abouelleil A."/>
            <person name="Alvarado L."/>
            <person name="Arachchi H.M."/>
            <person name="Berlin A.M."/>
            <person name="Chapman S.B."/>
            <person name="Goldberg J."/>
            <person name="Griggs A."/>
            <person name="Gujja S."/>
            <person name="Hansen M."/>
            <person name="Howarth C."/>
            <person name="Imamovic A."/>
            <person name="Larimer J."/>
            <person name="McCowen C."/>
            <person name="Montmayeur A."/>
            <person name="Murphy C."/>
            <person name="Neiman D."/>
            <person name="Pearson M."/>
            <person name="Priest M."/>
            <person name="Roberts A."/>
            <person name="Saif S."/>
            <person name="Shea T."/>
            <person name="Sisk P."/>
            <person name="Sykes S."/>
            <person name="Wortman J."/>
            <person name="Nusbaum C."/>
            <person name="Birren B."/>
        </authorList>
    </citation>
    <scope>NUCLEOTIDE SEQUENCE [LARGE SCALE GENOMIC DNA]</scope>
    <source>
        <strain evidence="1 2">12_1B</strain>
    </source>
</reference>
<proteinExistence type="predicted"/>
<dbReference type="Proteomes" id="UP000003233">
    <property type="component" value="Unassembled WGS sequence"/>
</dbReference>
<dbReference type="HOGENOM" id="CLU_1244889_0_0_0"/>
<evidence type="ECO:0000313" key="2">
    <source>
        <dbReference type="Proteomes" id="UP000003233"/>
    </source>
</evidence>
<sequence length="217" mass="25808">MSNTSKGLAEKGSKYWMQMIINSELKLRLNDFLKDDINWLCPLKDKDNYSEYELRQEKIVKETKITKDKYKEFWPPRQPQWDAIGISDNRKTLYLVEAKAHLKELKSNISAGEESKCLITKTMKEIFDKKYSKGNFNKWLNGYYQLGNRITFLEELNKISHKTGLKVRLVLLNFVDDYTYIPTSEEEWKEHYESVFMEMLGKKDVPDDTLIIYFDVK</sequence>
<evidence type="ECO:0000313" key="1">
    <source>
        <dbReference type="EMBL" id="EHO77249.1"/>
    </source>
</evidence>
<protein>
    <submittedName>
        <fullName evidence="1">Uncharacterized protein</fullName>
    </submittedName>
</protein>
<dbReference type="EMBL" id="AGWJ02000035">
    <property type="protein sequence ID" value="EHO77249.1"/>
    <property type="molecule type" value="Genomic_DNA"/>
</dbReference>
<accession>H1PYR0</accession>
<dbReference type="AlphaFoldDB" id="H1PYR0"/>
<dbReference type="PATRIC" id="fig|457404.5.peg.3474"/>